<feature type="domain" description="RING-type" evidence="8">
    <location>
        <begin position="306"/>
        <end position="349"/>
    </location>
</feature>
<comment type="subcellular location">
    <subcellularLocation>
        <location evidence="1">Membrane</location>
    </subcellularLocation>
</comment>
<dbReference type="SUPFAM" id="SSF57850">
    <property type="entry name" value="RING/U-box"/>
    <property type="match status" value="1"/>
</dbReference>
<keyword evidence="10" id="KW-1185">Reference proteome</keyword>
<feature type="compositionally biased region" description="Basic residues" evidence="7">
    <location>
        <begin position="98"/>
        <end position="109"/>
    </location>
</feature>
<reference evidence="9" key="1">
    <citation type="submission" date="2020-06" db="EMBL/GenBank/DDBJ databases">
        <authorList>
            <consortium name="Plant Systems Biology data submission"/>
        </authorList>
    </citation>
    <scope>NUCLEOTIDE SEQUENCE</scope>
    <source>
        <strain evidence="9">D6</strain>
    </source>
</reference>
<evidence type="ECO:0000259" key="8">
    <source>
        <dbReference type="PROSITE" id="PS50089"/>
    </source>
</evidence>
<evidence type="ECO:0000313" key="9">
    <source>
        <dbReference type="EMBL" id="CAB9528324.1"/>
    </source>
</evidence>
<feature type="region of interest" description="Disordered" evidence="7">
    <location>
        <begin position="242"/>
        <end position="266"/>
    </location>
</feature>
<feature type="compositionally biased region" description="Low complexity" evidence="7">
    <location>
        <begin position="246"/>
        <end position="264"/>
    </location>
</feature>
<dbReference type="Gene3D" id="3.30.40.10">
    <property type="entry name" value="Zinc/RING finger domain, C3HC4 (zinc finger)"/>
    <property type="match status" value="1"/>
</dbReference>
<dbReference type="Pfam" id="PF13639">
    <property type="entry name" value="zf-RING_2"/>
    <property type="match status" value="1"/>
</dbReference>
<sequence>MERVARCDDNILSNWGHDRAGYLPHHHSHRIKSPRHVPANLRSRRQKHSLANSPKICSPHRKHYTSEDFNMHSPFLALPTLSNKANLKPAPRPSLSRKSSRKLLHRRSKSRDLSLPVLPLGGSNYKELKVYRNEAEFLIQNQQSFTNEDFEAVLAALAEESKIDQKLKEQEEESLTLAQELASGEFMEARPSTSESDDMEALAVAMRAEINENDAMRRQEEESFRFACHLVSQEAQAYGLLNNHHSSSSSSSPPSPSSSSSSSSLWSTGCFEEEEKKGTESMSELCSSCSTNGSELGAGQAPLLQCQACHLDIEDEETLRELPSCGHHFHAYCINRWFLMNKKDCPYCRQSV</sequence>
<feature type="region of interest" description="Disordered" evidence="7">
    <location>
        <begin position="83"/>
        <end position="110"/>
    </location>
</feature>
<evidence type="ECO:0000256" key="7">
    <source>
        <dbReference type="SAM" id="MobiDB-lite"/>
    </source>
</evidence>
<evidence type="ECO:0000313" key="10">
    <source>
        <dbReference type="Proteomes" id="UP001153069"/>
    </source>
</evidence>
<keyword evidence="5" id="KW-0472">Membrane</keyword>
<evidence type="ECO:0000256" key="5">
    <source>
        <dbReference type="ARBA" id="ARBA00023136"/>
    </source>
</evidence>
<evidence type="ECO:0000256" key="4">
    <source>
        <dbReference type="ARBA" id="ARBA00022833"/>
    </source>
</evidence>
<dbReference type="SMART" id="SM00184">
    <property type="entry name" value="RING"/>
    <property type="match status" value="1"/>
</dbReference>
<evidence type="ECO:0000256" key="2">
    <source>
        <dbReference type="ARBA" id="ARBA00022723"/>
    </source>
</evidence>
<evidence type="ECO:0000256" key="6">
    <source>
        <dbReference type="PROSITE-ProRule" id="PRU00175"/>
    </source>
</evidence>
<comment type="caution">
    <text evidence="9">The sequence shown here is derived from an EMBL/GenBank/DDBJ whole genome shotgun (WGS) entry which is preliminary data.</text>
</comment>
<feature type="compositionally biased region" description="Basic residues" evidence="7">
    <location>
        <begin position="25"/>
        <end position="35"/>
    </location>
</feature>
<dbReference type="PANTHER" id="PTHR46151:SF12">
    <property type="entry name" value="RING_U-BOX SUPERFAMILY PROTEIN"/>
    <property type="match status" value="1"/>
</dbReference>
<dbReference type="InterPro" id="IPR001841">
    <property type="entry name" value="Znf_RING"/>
</dbReference>
<dbReference type="InterPro" id="IPR013083">
    <property type="entry name" value="Znf_RING/FYVE/PHD"/>
</dbReference>
<keyword evidence="4" id="KW-0862">Zinc</keyword>
<accession>A0A9N8EYK6</accession>
<feature type="region of interest" description="Disordered" evidence="7">
    <location>
        <begin position="25"/>
        <end position="64"/>
    </location>
</feature>
<keyword evidence="3 6" id="KW-0863">Zinc-finger</keyword>
<dbReference type="GO" id="GO:0008270">
    <property type="term" value="F:zinc ion binding"/>
    <property type="evidence" value="ECO:0007669"/>
    <property type="project" value="UniProtKB-KW"/>
</dbReference>
<keyword evidence="2" id="KW-0479">Metal-binding</keyword>
<dbReference type="GO" id="GO:0016020">
    <property type="term" value="C:membrane"/>
    <property type="evidence" value="ECO:0007669"/>
    <property type="project" value="UniProtKB-SubCell"/>
</dbReference>
<protein>
    <submittedName>
        <fullName evidence="9">H2 finger protein</fullName>
    </submittedName>
</protein>
<dbReference type="AlphaFoldDB" id="A0A9N8EYK6"/>
<dbReference type="Proteomes" id="UP001153069">
    <property type="component" value="Unassembled WGS sequence"/>
</dbReference>
<proteinExistence type="predicted"/>
<evidence type="ECO:0000256" key="1">
    <source>
        <dbReference type="ARBA" id="ARBA00004370"/>
    </source>
</evidence>
<evidence type="ECO:0000256" key="3">
    <source>
        <dbReference type="ARBA" id="ARBA00022771"/>
    </source>
</evidence>
<name>A0A9N8EYK6_9STRA</name>
<dbReference type="PANTHER" id="PTHR46151">
    <property type="entry name" value="NEP1-INTERACTING PROTEIN-LIKE 2"/>
    <property type="match status" value="1"/>
</dbReference>
<organism evidence="9 10">
    <name type="scientific">Seminavis robusta</name>
    <dbReference type="NCBI Taxonomy" id="568900"/>
    <lineage>
        <taxon>Eukaryota</taxon>
        <taxon>Sar</taxon>
        <taxon>Stramenopiles</taxon>
        <taxon>Ochrophyta</taxon>
        <taxon>Bacillariophyta</taxon>
        <taxon>Bacillariophyceae</taxon>
        <taxon>Bacillariophycidae</taxon>
        <taxon>Naviculales</taxon>
        <taxon>Naviculaceae</taxon>
        <taxon>Seminavis</taxon>
    </lineage>
</organism>
<gene>
    <name evidence="9" type="ORF">SEMRO_2198_G318730.1</name>
</gene>
<dbReference type="OrthoDB" id="726053at2759"/>
<dbReference type="PROSITE" id="PS50089">
    <property type="entry name" value="ZF_RING_2"/>
    <property type="match status" value="1"/>
</dbReference>
<dbReference type="EMBL" id="CAICTM010002196">
    <property type="protein sequence ID" value="CAB9528324.1"/>
    <property type="molecule type" value="Genomic_DNA"/>
</dbReference>